<name>A0A0L0FH74_9EUKA</name>
<dbReference type="PANTHER" id="PTHR35273:SF2">
    <property type="entry name" value="ALPHA-GALACTOSIDASE"/>
    <property type="match status" value="1"/>
</dbReference>
<dbReference type="Proteomes" id="UP000054560">
    <property type="component" value="Unassembled WGS sequence"/>
</dbReference>
<dbReference type="Gene3D" id="3.20.20.70">
    <property type="entry name" value="Aldolase class I"/>
    <property type="match status" value="1"/>
</dbReference>
<gene>
    <name evidence="2" type="ORF">SARC_11364</name>
</gene>
<reference evidence="2 3" key="1">
    <citation type="submission" date="2011-02" db="EMBL/GenBank/DDBJ databases">
        <title>The Genome Sequence of Sphaeroforma arctica JP610.</title>
        <authorList>
            <consortium name="The Broad Institute Genome Sequencing Platform"/>
            <person name="Russ C."/>
            <person name="Cuomo C."/>
            <person name="Young S.K."/>
            <person name="Zeng Q."/>
            <person name="Gargeya S."/>
            <person name="Alvarado L."/>
            <person name="Berlin A."/>
            <person name="Chapman S.B."/>
            <person name="Chen Z."/>
            <person name="Freedman E."/>
            <person name="Gellesch M."/>
            <person name="Goldberg J."/>
            <person name="Griggs A."/>
            <person name="Gujja S."/>
            <person name="Heilman E."/>
            <person name="Heiman D."/>
            <person name="Howarth C."/>
            <person name="Mehta T."/>
            <person name="Neiman D."/>
            <person name="Pearson M."/>
            <person name="Roberts A."/>
            <person name="Saif S."/>
            <person name="Shea T."/>
            <person name="Shenoy N."/>
            <person name="Sisk P."/>
            <person name="Stolte C."/>
            <person name="Sykes S."/>
            <person name="White J."/>
            <person name="Yandava C."/>
            <person name="Burger G."/>
            <person name="Gray M.W."/>
            <person name="Holland P.W.H."/>
            <person name="King N."/>
            <person name="Lang F.B.F."/>
            <person name="Roger A.J."/>
            <person name="Ruiz-Trillo I."/>
            <person name="Haas B."/>
            <person name="Nusbaum C."/>
            <person name="Birren B."/>
        </authorList>
    </citation>
    <scope>NUCLEOTIDE SEQUENCE [LARGE SCALE GENOMIC DNA]</scope>
    <source>
        <strain evidence="2 3">JP610</strain>
    </source>
</reference>
<dbReference type="GeneID" id="25911868"/>
<dbReference type="InterPro" id="IPR004352">
    <property type="entry name" value="GH114_TIM-barrel"/>
</dbReference>
<dbReference type="AlphaFoldDB" id="A0A0L0FH74"/>
<organism evidence="2 3">
    <name type="scientific">Sphaeroforma arctica JP610</name>
    <dbReference type="NCBI Taxonomy" id="667725"/>
    <lineage>
        <taxon>Eukaryota</taxon>
        <taxon>Ichthyosporea</taxon>
        <taxon>Ichthyophonida</taxon>
        <taxon>Sphaeroforma</taxon>
    </lineage>
</organism>
<sequence length="263" mass="29753">MYSSIIQTLAVAIGFAACSVDAVALRRSTKKLTQGTTWTLEAWGYDDTSKGDMIDIDLQTSSKDYVEKLSDGGQYVVCYISAGTAEDWRGDFLDMMNFAARDSRYPGEYWMNITRWQEFKHLIKARIEEAADKGCHGIEPDNTDAYEYGSMAITGESRESLRQYQIDYIRWMAKTAHALGLQIGLKNTVDLIPDLIDNMDFAINESCAKYSENDYCSNYDAFVKQDKAVFGVEYSTKGSCTDAMSEGIMRKYKNMNSNKWVDC</sequence>
<dbReference type="InterPro" id="IPR013785">
    <property type="entry name" value="Aldolase_TIM"/>
</dbReference>
<evidence type="ECO:0000313" key="2">
    <source>
        <dbReference type="EMBL" id="KNC76124.1"/>
    </source>
</evidence>
<keyword evidence="3" id="KW-1185">Reference proteome</keyword>
<evidence type="ECO:0000313" key="3">
    <source>
        <dbReference type="Proteomes" id="UP000054560"/>
    </source>
</evidence>
<accession>A0A0L0FH74</accession>
<dbReference type="PANTHER" id="PTHR35273">
    <property type="entry name" value="ALPHA-1,4 POLYGALACTOSAMINIDASE, PUTATIVE (AFU_ORTHOLOGUE AFUA_3G07890)-RELATED"/>
    <property type="match status" value="1"/>
</dbReference>
<dbReference type="InterPro" id="IPR017853">
    <property type="entry name" value="GH"/>
</dbReference>
<evidence type="ECO:0000259" key="1">
    <source>
        <dbReference type="Pfam" id="PF03537"/>
    </source>
</evidence>
<proteinExistence type="predicted"/>
<protein>
    <recommendedName>
        <fullName evidence="1">Glycoside-hydrolase family GH114 TIM-barrel domain-containing protein</fullName>
    </recommendedName>
</protein>
<dbReference type="Pfam" id="PF03537">
    <property type="entry name" value="Glyco_hydro_114"/>
    <property type="match status" value="1"/>
</dbReference>
<dbReference type="RefSeq" id="XP_014150026.1">
    <property type="nucleotide sequence ID" value="XM_014294551.1"/>
</dbReference>
<feature type="domain" description="Glycoside-hydrolase family GH114 TIM-barrel" evidence="1">
    <location>
        <begin position="46"/>
        <end position="255"/>
    </location>
</feature>
<dbReference type="STRING" id="667725.A0A0L0FH74"/>
<dbReference type="SUPFAM" id="SSF51445">
    <property type="entry name" value="(Trans)glycosidases"/>
    <property type="match status" value="1"/>
</dbReference>
<dbReference type="eggNOG" id="ENOG502RCTR">
    <property type="taxonomic scope" value="Eukaryota"/>
</dbReference>
<dbReference type="OrthoDB" id="2108802at2759"/>
<dbReference type="EMBL" id="KQ243245">
    <property type="protein sequence ID" value="KNC76124.1"/>
    <property type="molecule type" value="Genomic_DNA"/>
</dbReference>